<keyword evidence="3" id="KW-1185">Reference proteome</keyword>
<name>A0A4Z2GKU0_9TELE</name>
<sequence length="159" mass="17446">MSSKRDAETGERVVRRDAAPHCEGGGSESHCNTALLWVCGSASLSGEQMKPDAQHVYPAASVLIRRTNVPHRKLSTLMQHSDLCKRKRDICVNCSRSFSSPLSQRGCGPRQRLHAGHGDLEGQFNLRRICRETATPPYTAGAGPRAARVERRAGNRGDR</sequence>
<proteinExistence type="predicted"/>
<gene>
    <name evidence="2" type="ORF">EYF80_035976</name>
</gene>
<evidence type="ECO:0000313" key="3">
    <source>
        <dbReference type="Proteomes" id="UP000314294"/>
    </source>
</evidence>
<dbReference type="Proteomes" id="UP000314294">
    <property type="component" value="Unassembled WGS sequence"/>
</dbReference>
<dbReference type="EMBL" id="SRLO01000504">
    <property type="protein sequence ID" value="TNN53831.1"/>
    <property type="molecule type" value="Genomic_DNA"/>
</dbReference>
<organism evidence="2 3">
    <name type="scientific">Liparis tanakae</name>
    <name type="common">Tanaka's snailfish</name>
    <dbReference type="NCBI Taxonomy" id="230148"/>
    <lineage>
        <taxon>Eukaryota</taxon>
        <taxon>Metazoa</taxon>
        <taxon>Chordata</taxon>
        <taxon>Craniata</taxon>
        <taxon>Vertebrata</taxon>
        <taxon>Euteleostomi</taxon>
        <taxon>Actinopterygii</taxon>
        <taxon>Neopterygii</taxon>
        <taxon>Teleostei</taxon>
        <taxon>Neoteleostei</taxon>
        <taxon>Acanthomorphata</taxon>
        <taxon>Eupercaria</taxon>
        <taxon>Perciformes</taxon>
        <taxon>Cottioidei</taxon>
        <taxon>Cottales</taxon>
        <taxon>Liparidae</taxon>
        <taxon>Liparis</taxon>
    </lineage>
</organism>
<comment type="caution">
    <text evidence="2">The sequence shown here is derived from an EMBL/GenBank/DDBJ whole genome shotgun (WGS) entry which is preliminary data.</text>
</comment>
<dbReference type="AlphaFoldDB" id="A0A4Z2GKU0"/>
<accession>A0A4Z2GKU0</accession>
<protein>
    <submittedName>
        <fullName evidence="2">Uncharacterized protein</fullName>
    </submittedName>
</protein>
<feature type="region of interest" description="Disordered" evidence="1">
    <location>
        <begin position="135"/>
        <end position="159"/>
    </location>
</feature>
<feature type="compositionally biased region" description="Basic and acidic residues" evidence="1">
    <location>
        <begin position="147"/>
        <end position="159"/>
    </location>
</feature>
<evidence type="ECO:0000256" key="1">
    <source>
        <dbReference type="SAM" id="MobiDB-lite"/>
    </source>
</evidence>
<reference evidence="2 3" key="1">
    <citation type="submission" date="2019-03" db="EMBL/GenBank/DDBJ databases">
        <title>First draft genome of Liparis tanakae, snailfish: a comprehensive survey of snailfish specific genes.</title>
        <authorList>
            <person name="Kim W."/>
            <person name="Song I."/>
            <person name="Jeong J.-H."/>
            <person name="Kim D."/>
            <person name="Kim S."/>
            <person name="Ryu S."/>
            <person name="Song J.Y."/>
            <person name="Lee S.K."/>
        </authorList>
    </citation>
    <scope>NUCLEOTIDE SEQUENCE [LARGE SCALE GENOMIC DNA]</scope>
    <source>
        <tissue evidence="2">Muscle</tissue>
    </source>
</reference>
<evidence type="ECO:0000313" key="2">
    <source>
        <dbReference type="EMBL" id="TNN53831.1"/>
    </source>
</evidence>